<gene>
    <name evidence="2" type="ORF">AQPW35_53590</name>
</gene>
<evidence type="ECO:0000313" key="3">
    <source>
        <dbReference type="Proteomes" id="UP000301751"/>
    </source>
</evidence>
<accession>A0A480B5C3</accession>
<organism evidence="2 3">
    <name type="scientific">Pseudaquabacterium pictum</name>
    <dbReference type="NCBI Taxonomy" id="2315236"/>
    <lineage>
        <taxon>Bacteria</taxon>
        <taxon>Pseudomonadati</taxon>
        <taxon>Pseudomonadota</taxon>
        <taxon>Betaproteobacteria</taxon>
        <taxon>Burkholderiales</taxon>
        <taxon>Sphaerotilaceae</taxon>
        <taxon>Pseudaquabacterium</taxon>
    </lineage>
</organism>
<comment type="caution">
    <text evidence="2">The sequence shown here is derived from an EMBL/GenBank/DDBJ whole genome shotgun (WGS) entry which is preliminary data.</text>
</comment>
<evidence type="ECO:0000313" key="2">
    <source>
        <dbReference type="EMBL" id="GCL66278.1"/>
    </source>
</evidence>
<evidence type="ECO:0000256" key="1">
    <source>
        <dbReference type="SAM" id="MobiDB-lite"/>
    </source>
</evidence>
<keyword evidence="3" id="KW-1185">Reference proteome</keyword>
<reference evidence="3" key="1">
    <citation type="submission" date="2019-03" db="EMBL/GenBank/DDBJ databases">
        <title>Aquabacterium pictum sp.nov., the first bacteriochlorophyll a-containing freshwater bacterium in the genus Aquabacterium of the class Betaproteobacteria.</title>
        <authorList>
            <person name="Hirose S."/>
            <person name="Tank M."/>
            <person name="Hara E."/>
            <person name="Tamaki H."/>
            <person name="Takaichi S."/>
            <person name="Haruta S."/>
            <person name="Hanada S."/>
        </authorList>
    </citation>
    <scope>NUCLEOTIDE SEQUENCE [LARGE SCALE GENOMIC DNA]</scope>
    <source>
        <strain evidence="3">W35</strain>
    </source>
</reference>
<dbReference type="Proteomes" id="UP000301751">
    <property type="component" value="Unassembled WGS sequence"/>
</dbReference>
<dbReference type="EMBL" id="BJCL01000031">
    <property type="protein sequence ID" value="GCL66278.1"/>
    <property type="molecule type" value="Genomic_DNA"/>
</dbReference>
<name>A0A480B5C3_9BURK</name>
<feature type="compositionally biased region" description="Polar residues" evidence="1">
    <location>
        <begin position="1"/>
        <end position="10"/>
    </location>
</feature>
<protein>
    <submittedName>
        <fullName evidence="2">Uncharacterized protein</fullName>
    </submittedName>
</protein>
<feature type="region of interest" description="Disordered" evidence="1">
    <location>
        <begin position="1"/>
        <end position="26"/>
    </location>
</feature>
<dbReference type="AlphaFoldDB" id="A0A480B5C3"/>
<sequence>MAITTSSSSRVKPRRGQPEVPARRGEGVVMERRSGVHGVHAVRLHGPAWAAARTLFSAIGACGGHGRQAAFQKM</sequence>
<proteinExistence type="predicted"/>